<gene>
    <name evidence="3" type="ORF">OLMES_3519</name>
</gene>
<evidence type="ECO:0000256" key="1">
    <source>
        <dbReference type="SAM" id="MobiDB-lite"/>
    </source>
</evidence>
<feature type="domain" description="HTH cro/C1-type" evidence="2">
    <location>
        <begin position="123"/>
        <end position="180"/>
    </location>
</feature>
<dbReference type="SUPFAM" id="SSF47413">
    <property type="entry name" value="lambda repressor-like DNA-binding domains"/>
    <property type="match status" value="1"/>
</dbReference>
<dbReference type="Gene3D" id="1.10.260.40">
    <property type="entry name" value="lambda repressor-like DNA-binding domains"/>
    <property type="match status" value="1"/>
</dbReference>
<evidence type="ECO:0000313" key="4">
    <source>
        <dbReference type="Proteomes" id="UP000196027"/>
    </source>
</evidence>
<reference evidence="3 4" key="1">
    <citation type="submission" date="2017-05" db="EMBL/GenBank/DDBJ databases">
        <title>Genomic insights into alkan degradation activity of Oleiphilus messinensis.</title>
        <authorList>
            <person name="Kozyavkin S.A."/>
            <person name="Slesarev A.I."/>
            <person name="Golyshin P.N."/>
            <person name="Korzhenkov A."/>
            <person name="Golyshina O.N."/>
            <person name="Toshchakov S.V."/>
        </authorList>
    </citation>
    <scope>NUCLEOTIDE SEQUENCE [LARGE SCALE GENOMIC DNA]</scope>
    <source>
        <strain evidence="3 4">ME102</strain>
    </source>
</reference>
<evidence type="ECO:0000313" key="3">
    <source>
        <dbReference type="EMBL" id="ARU57549.1"/>
    </source>
</evidence>
<dbReference type="AlphaFoldDB" id="A0A1Y0IBK9"/>
<sequence length="287" mass="32730">MDPSDNDKKASSETQSEQSLSRSRRDESESKDKSSNYEPPNTPSDSRSKPQGQTSQGLPKTQDEHREGKRDEDESGIMNKLSGITSSAFRFAKKTTGTSWKVGKAIIKSQDQLKLMVSAGESLRDIREVAGLTLSELSDALNLKDKTLLEAVENGTATLSFELILRLAALLARNDPIPFILRFTRTYNPEIWKVLHDWGLGRLPLQFERERKFINIYRSHDEARKLSDQGYERVLEFTRQAFELSLHFIAEQERVSADNDLTEDEKVAKEIRRQAEKARKQNKADRD</sequence>
<dbReference type="KEGG" id="ome:OLMES_3519"/>
<dbReference type="CDD" id="cd00093">
    <property type="entry name" value="HTH_XRE"/>
    <property type="match status" value="1"/>
</dbReference>
<feature type="compositionally biased region" description="Basic and acidic residues" evidence="1">
    <location>
        <begin position="23"/>
        <end position="35"/>
    </location>
</feature>
<dbReference type="EMBL" id="CP021425">
    <property type="protein sequence ID" value="ARU57549.1"/>
    <property type="molecule type" value="Genomic_DNA"/>
</dbReference>
<feature type="compositionally biased region" description="Basic and acidic residues" evidence="1">
    <location>
        <begin position="1"/>
        <end position="11"/>
    </location>
</feature>
<proteinExistence type="predicted"/>
<accession>A0A1Y0IBK9</accession>
<organism evidence="3 4">
    <name type="scientific">Oleiphilus messinensis</name>
    <dbReference type="NCBI Taxonomy" id="141451"/>
    <lineage>
        <taxon>Bacteria</taxon>
        <taxon>Pseudomonadati</taxon>
        <taxon>Pseudomonadota</taxon>
        <taxon>Gammaproteobacteria</taxon>
        <taxon>Oceanospirillales</taxon>
        <taxon>Oleiphilaceae</taxon>
        <taxon>Oleiphilus</taxon>
    </lineage>
</organism>
<name>A0A1Y0IBK9_9GAMM</name>
<feature type="region of interest" description="Disordered" evidence="1">
    <location>
        <begin position="1"/>
        <end position="79"/>
    </location>
</feature>
<feature type="compositionally biased region" description="Basic and acidic residues" evidence="1">
    <location>
        <begin position="61"/>
        <end position="72"/>
    </location>
</feature>
<evidence type="ECO:0000259" key="2">
    <source>
        <dbReference type="PROSITE" id="PS50943"/>
    </source>
</evidence>
<dbReference type="InterPro" id="IPR010982">
    <property type="entry name" value="Lambda_DNA-bd_dom_sf"/>
</dbReference>
<dbReference type="Proteomes" id="UP000196027">
    <property type="component" value="Chromosome"/>
</dbReference>
<keyword evidence="4" id="KW-1185">Reference proteome</keyword>
<feature type="compositionally biased region" description="Low complexity" evidence="1">
    <location>
        <begin position="12"/>
        <end position="21"/>
    </location>
</feature>
<dbReference type="RefSeq" id="WP_198343022.1">
    <property type="nucleotide sequence ID" value="NZ_CP021425.1"/>
</dbReference>
<feature type="compositionally biased region" description="Polar residues" evidence="1">
    <location>
        <begin position="36"/>
        <end position="59"/>
    </location>
</feature>
<dbReference type="InterPro" id="IPR001387">
    <property type="entry name" value="Cro/C1-type_HTH"/>
</dbReference>
<dbReference type="PROSITE" id="PS50943">
    <property type="entry name" value="HTH_CROC1"/>
    <property type="match status" value="1"/>
</dbReference>
<protein>
    <recommendedName>
        <fullName evidence="2">HTH cro/C1-type domain-containing protein</fullName>
    </recommendedName>
</protein>
<dbReference type="GO" id="GO:0003677">
    <property type="term" value="F:DNA binding"/>
    <property type="evidence" value="ECO:0007669"/>
    <property type="project" value="InterPro"/>
</dbReference>